<keyword evidence="3" id="KW-0328">Glycosyltransferase</keyword>
<keyword evidence="13" id="KW-0325">Glycoprotein</keyword>
<sequence>MKVYWGDISLVKVEYLLFETALKNGPYAYYHLLSGADLPIKSQDYIHEFFHKNSGKEFVGFWQDAAHQRDLERKVSRYYFFTQRLKDKGNMLHGITAFLRNTVLALHKISNYRRKTTFEFKKGGQWVSVTENAVSYLLQYKDIILKRMRYTLCPDEIFIQTLLWNSPFREKMYCIHDASTGCMRDIDWEHGNPYVWQNADYKRLADSNKIFARKFHSKQMKVVHEIQKSYSK</sequence>
<evidence type="ECO:0000256" key="5">
    <source>
        <dbReference type="ARBA" id="ARBA00022692"/>
    </source>
</evidence>
<evidence type="ECO:0000313" key="16">
    <source>
        <dbReference type="Proteomes" id="UP000254424"/>
    </source>
</evidence>
<proteinExistence type="predicted"/>
<dbReference type="InterPro" id="IPR043538">
    <property type="entry name" value="XYLT"/>
</dbReference>
<keyword evidence="12" id="KW-1015">Disulfide bond</keyword>
<keyword evidence="10" id="KW-0333">Golgi apparatus</keyword>
<keyword evidence="4 15" id="KW-0808">Transferase</keyword>
<keyword evidence="9" id="KW-1133">Transmembrane helix</keyword>
<dbReference type="InterPro" id="IPR003406">
    <property type="entry name" value="Glyco_trans_14"/>
</dbReference>
<dbReference type="STRING" id="483216.BACEGG_03423"/>
<organism evidence="15 16">
    <name type="scientific">Bacteroides eggerthii</name>
    <dbReference type="NCBI Taxonomy" id="28111"/>
    <lineage>
        <taxon>Bacteria</taxon>
        <taxon>Pseudomonadati</taxon>
        <taxon>Bacteroidota</taxon>
        <taxon>Bacteroidia</taxon>
        <taxon>Bacteroidales</taxon>
        <taxon>Bacteroidaceae</taxon>
        <taxon>Bacteroides</taxon>
    </lineage>
</organism>
<evidence type="ECO:0000313" key="15">
    <source>
        <dbReference type="EMBL" id="SUV43333.1"/>
    </source>
</evidence>
<accession>A0A380Z8N2</accession>
<keyword evidence="5" id="KW-0812">Transmembrane</keyword>
<evidence type="ECO:0000256" key="14">
    <source>
        <dbReference type="ARBA" id="ARBA00042865"/>
    </source>
</evidence>
<dbReference type="PANTHER" id="PTHR46025:SF3">
    <property type="entry name" value="XYLOSYLTRANSFERASE OXT"/>
    <property type="match status" value="1"/>
</dbReference>
<keyword evidence="8" id="KW-0735">Signal-anchor</keyword>
<dbReference type="GO" id="GO:0015012">
    <property type="term" value="P:heparan sulfate proteoglycan biosynthetic process"/>
    <property type="evidence" value="ECO:0007669"/>
    <property type="project" value="TreeGrafter"/>
</dbReference>
<evidence type="ECO:0000256" key="7">
    <source>
        <dbReference type="ARBA" id="ARBA00022824"/>
    </source>
</evidence>
<dbReference type="GO" id="GO:0030158">
    <property type="term" value="F:protein xylosyltransferase activity"/>
    <property type="evidence" value="ECO:0007669"/>
    <property type="project" value="InterPro"/>
</dbReference>
<protein>
    <recommendedName>
        <fullName evidence="14">Peptide O-xylosyltransferase</fullName>
    </recommendedName>
</protein>
<evidence type="ECO:0000256" key="4">
    <source>
        <dbReference type="ARBA" id="ARBA00022679"/>
    </source>
</evidence>
<dbReference type="Proteomes" id="UP000254424">
    <property type="component" value="Unassembled WGS sequence"/>
</dbReference>
<keyword evidence="6" id="KW-0479">Metal-binding</keyword>
<evidence type="ECO:0000256" key="6">
    <source>
        <dbReference type="ARBA" id="ARBA00022723"/>
    </source>
</evidence>
<evidence type="ECO:0000256" key="9">
    <source>
        <dbReference type="ARBA" id="ARBA00022989"/>
    </source>
</evidence>
<dbReference type="Pfam" id="PF02485">
    <property type="entry name" value="Branch"/>
    <property type="match status" value="1"/>
</dbReference>
<dbReference type="GO" id="GO:0046872">
    <property type="term" value="F:metal ion binding"/>
    <property type="evidence" value="ECO:0007669"/>
    <property type="project" value="UniProtKB-KW"/>
</dbReference>
<comment type="subcellular location">
    <subcellularLocation>
        <location evidence="2">Endoplasmic reticulum membrane</location>
        <topology evidence="2">Single-pass type II membrane protein</topology>
    </subcellularLocation>
    <subcellularLocation>
        <location evidence="1">Golgi apparatus membrane</location>
        <topology evidence="1">Single-pass type II membrane protein</topology>
    </subcellularLocation>
</comment>
<name>A0A380Z8N2_9BACE</name>
<dbReference type="AlphaFoldDB" id="A0A380Z8N2"/>
<keyword evidence="11" id="KW-0472">Membrane</keyword>
<evidence type="ECO:0000256" key="8">
    <source>
        <dbReference type="ARBA" id="ARBA00022968"/>
    </source>
</evidence>
<evidence type="ECO:0000256" key="2">
    <source>
        <dbReference type="ARBA" id="ARBA00004648"/>
    </source>
</evidence>
<dbReference type="GO" id="GO:0016020">
    <property type="term" value="C:membrane"/>
    <property type="evidence" value="ECO:0007669"/>
    <property type="project" value="InterPro"/>
</dbReference>
<evidence type="ECO:0000256" key="1">
    <source>
        <dbReference type="ARBA" id="ARBA00004323"/>
    </source>
</evidence>
<gene>
    <name evidence="15" type="ORF">NCTC11155_02725</name>
</gene>
<evidence type="ECO:0000256" key="12">
    <source>
        <dbReference type="ARBA" id="ARBA00023157"/>
    </source>
</evidence>
<evidence type="ECO:0000256" key="13">
    <source>
        <dbReference type="ARBA" id="ARBA00023180"/>
    </source>
</evidence>
<dbReference type="PANTHER" id="PTHR46025">
    <property type="entry name" value="XYLOSYLTRANSFERASE OXT"/>
    <property type="match status" value="1"/>
</dbReference>
<dbReference type="EMBL" id="UFSX01000002">
    <property type="protein sequence ID" value="SUV43333.1"/>
    <property type="molecule type" value="Genomic_DNA"/>
</dbReference>
<evidence type="ECO:0000256" key="11">
    <source>
        <dbReference type="ARBA" id="ARBA00023136"/>
    </source>
</evidence>
<evidence type="ECO:0000256" key="10">
    <source>
        <dbReference type="ARBA" id="ARBA00023034"/>
    </source>
</evidence>
<keyword evidence="7" id="KW-0256">Endoplasmic reticulum</keyword>
<evidence type="ECO:0000256" key="3">
    <source>
        <dbReference type="ARBA" id="ARBA00022676"/>
    </source>
</evidence>
<dbReference type="GO" id="GO:0050650">
    <property type="term" value="P:chondroitin sulfate proteoglycan biosynthetic process"/>
    <property type="evidence" value="ECO:0007669"/>
    <property type="project" value="TreeGrafter"/>
</dbReference>
<reference evidence="15 16" key="1">
    <citation type="submission" date="2018-06" db="EMBL/GenBank/DDBJ databases">
        <authorList>
            <consortium name="Pathogen Informatics"/>
            <person name="Doyle S."/>
        </authorList>
    </citation>
    <scope>NUCLEOTIDE SEQUENCE [LARGE SCALE GENOMIC DNA]</scope>
    <source>
        <strain evidence="15 16">NCTC11155</strain>
    </source>
</reference>